<dbReference type="RefSeq" id="WP_068380205.1">
    <property type="nucleotide sequence ID" value="NZ_LSNE01000010.1"/>
</dbReference>
<dbReference type="PROSITE" id="PS50109">
    <property type="entry name" value="HIS_KIN"/>
    <property type="match status" value="1"/>
</dbReference>
<dbReference type="GO" id="GO:0005524">
    <property type="term" value="F:ATP binding"/>
    <property type="evidence" value="ECO:0007669"/>
    <property type="project" value="UniProtKB-KW"/>
</dbReference>
<name>A0A148KMR5_9ALTE</name>
<dbReference type="Gene3D" id="3.30.565.10">
    <property type="entry name" value="Histidine kinase-like ATPase, C-terminal domain"/>
    <property type="match status" value="1"/>
</dbReference>
<keyword evidence="4" id="KW-1003">Cell membrane</keyword>
<comment type="subcellular location">
    <subcellularLocation>
        <location evidence="2">Cell membrane</location>
        <topology evidence="2">Multi-pass membrane protein</topology>
    </subcellularLocation>
</comment>
<dbReference type="STRING" id="1799789.AX660_01095"/>
<dbReference type="FunFam" id="3.30.565.10:FF:000006">
    <property type="entry name" value="Sensor histidine kinase WalK"/>
    <property type="match status" value="1"/>
</dbReference>
<dbReference type="SUPFAM" id="SSF47384">
    <property type="entry name" value="Homodimeric domain of signal transducing histidine kinase"/>
    <property type="match status" value="1"/>
</dbReference>
<dbReference type="InterPro" id="IPR036097">
    <property type="entry name" value="HisK_dim/P_sf"/>
</dbReference>
<feature type="domain" description="Histidine kinase" evidence="15">
    <location>
        <begin position="264"/>
        <end position="480"/>
    </location>
</feature>
<dbReference type="AlphaFoldDB" id="A0A148KMR5"/>
<keyword evidence="9" id="KW-0418">Kinase</keyword>
<dbReference type="PRINTS" id="PR00344">
    <property type="entry name" value="BCTRLSENSOR"/>
</dbReference>
<dbReference type="CDD" id="cd00082">
    <property type="entry name" value="HisKA"/>
    <property type="match status" value="1"/>
</dbReference>
<dbReference type="Gene3D" id="6.10.340.10">
    <property type="match status" value="1"/>
</dbReference>
<dbReference type="InterPro" id="IPR004358">
    <property type="entry name" value="Sig_transdc_His_kin-like_C"/>
</dbReference>
<evidence type="ECO:0000259" key="15">
    <source>
        <dbReference type="PROSITE" id="PS50109"/>
    </source>
</evidence>
<dbReference type="CDD" id="cd06225">
    <property type="entry name" value="HAMP"/>
    <property type="match status" value="1"/>
</dbReference>
<dbReference type="InterPro" id="IPR036890">
    <property type="entry name" value="HATPase_C_sf"/>
</dbReference>
<keyword evidence="11 14" id="KW-1133">Transmembrane helix</keyword>
<dbReference type="EC" id="2.7.13.3" evidence="3"/>
<keyword evidence="12" id="KW-0902">Two-component regulatory system</keyword>
<dbReference type="GO" id="GO:0005886">
    <property type="term" value="C:plasma membrane"/>
    <property type="evidence" value="ECO:0007669"/>
    <property type="project" value="UniProtKB-SubCell"/>
</dbReference>
<evidence type="ECO:0000256" key="9">
    <source>
        <dbReference type="ARBA" id="ARBA00022777"/>
    </source>
</evidence>
<keyword evidence="5" id="KW-0597">Phosphoprotein</keyword>
<accession>A0A148KMR5</accession>
<evidence type="ECO:0000313" key="17">
    <source>
        <dbReference type="EMBL" id="KXI27580.1"/>
    </source>
</evidence>
<dbReference type="Proteomes" id="UP000070299">
    <property type="component" value="Unassembled WGS sequence"/>
</dbReference>
<comment type="caution">
    <text evidence="17">The sequence shown here is derived from an EMBL/GenBank/DDBJ whole genome shotgun (WGS) entry which is preliminary data.</text>
</comment>
<evidence type="ECO:0000259" key="16">
    <source>
        <dbReference type="PROSITE" id="PS50885"/>
    </source>
</evidence>
<evidence type="ECO:0000256" key="8">
    <source>
        <dbReference type="ARBA" id="ARBA00022741"/>
    </source>
</evidence>
<evidence type="ECO:0000256" key="12">
    <source>
        <dbReference type="ARBA" id="ARBA00023012"/>
    </source>
</evidence>
<protein>
    <recommendedName>
        <fullName evidence="3">histidine kinase</fullName>
        <ecNumber evidence="3">2.7.13.3</ecNumber>
    </recommendedName>
</protein>
<dbReference type="SMART" id="SM00304">
    <property type="entry name" value="HAMP"/>
    <property type="match status" value="1"/>
</dbReference>
<dbReference type="InterPro" id="IPR003594">
    <property type="entry name" value="HATPase_dom"/>
</dbReference>
<evidence type="ECO:0000256" key="4">
    <source>
        <dbReference type="ARBA" id="ARBA00022475"/>
    </source>
</evidence>
<evidence type="ECO:0000256" key="1">
    <source>
        <dbReference type="ARBA" id="ARBA00000085"/>
    </source>
</evidence>
<dbReference type="InterPro" id="IPR005467">
    <property type="entry name" value="His_kinase_dom"/>
</dbReference>
<dbReference type="Pfam" id="PF00672">
    <property type="entry name" value="HAMP"/>
    <property type="match status" value="1"/>
</dbReference>
<keyword evidence="13 14" id="KW-0472">Membrane</keyword>
<dbReference type="PROSITE" id="PS50885">
    <property type="entry name" value="HAMP"/>
    <property type="match status" value="1"/>
</dbReference>
<dbReference type="GO" id="GO:0000155">
    <property type="term" value="F:phosphorelay sensor kinase activity"/>
    <property type="evidence" value="ECO:0007669"/>
    <property type="project" value="InterPro"/>
</dbReference>
<keyword evidence="6" id="KW-0808">Transferase</keyword>
<evidence type="ECO:0000256" key="7">
    <source>
        <dbReference type="ARBA" id="ARBA00022692"/>
    </source>
</evidence>
<keyword evidence="8" id="KW-0547">Nucleotide-binding</keyword>
<evidence type="ECO:0000256" key="14">
    <source>
        <dbReference type="SAM" id="Phobius"/>
    </source>
</evidence>
<feature type="domain" description="HAMP" evidence="16">
    <location>
        <begin position="204"/>
        <end position="256"/>
    </location>
</feature>
<sequence length="481" mass="53350">MRINVGAKLWLAFFCTLTLTVLTMYLLLQNNLKRGFLDYTSVQAIQRLDILSDALLNIHKKEGSFAALQQTPERWLDMKSIVFSDSPKFETNSTDGRNELSAQDNLTQHDIDLTQNFYREFVNSISLYDSDKNLLLGVIKPGKTISWIPIMAHDKPLGFIGFVKPDVVVREADKRFVSHQLTFFGLISVVVLVISILVATLLTRRISRPIKQLSKHTQLLASGDYRQRIQVSSNDEIGQLSDNFNKLAQALEASETSRKNWIADISHEMRTPLAVLKAQIEAMQDGVRPLDAKGLALLKQKTDGLNTLVDDLFELTLSDIGALSYQKQSLALDKLVVACIEQYQAKIAEAGLTLRFVTPKSSPIKIHGDAKRLEQLLGNLLENATRYTDAGGSVEVELLAEPDKVILLVRDSAPSVALELREKIFERLHRVEGSRNRSTGGAGLGLAICTNIVAAHQGRISAEDSPLGGLTIRVELPNKAQ</sequence>
<keyword evidence="18" id="KW-1185">Reference proteome</keyword>
<reference evidence="18" key="1">
    <citation type="submission" date="2016-02" db="EMBL/GenBank/DDBJ databases">
        <authorList>
            <person name="Schultz-Johansen M."/>
            <person name="Glaring M.A."/>
            <person name="Bech P.K."/>
            <person name="Stougaard P."/>
        </authorList>
    </citation>
    <scope>NUCLEOTIDE SEQUENCE [LARGE SCALE GENOMIC DNA]</scope>
    <source>
        <strain evidence="18">S66</strain>
    </source>
</reference>
<dbReference type="Gene3D" id="1.10.287.130">
    <property type="match status" value="1"/>
</dbReference>
<evidence type="ECO:0000256" key="13">
    <source>
        <dbReference type="ARBA" id="ARBA00023136"/>
    </source>
</evidence>
<evidence type="ECO:0000256" key="11">
    <source>
        <dbReference type="ARBA" id="ARBA00022989"/>
    </source>
</evidence>
<dbReference type="SUPFAM" id="SSF158472">
    <property type="entry name" value="HAMP domain-like"/>
    <property type="match status" value="1"/>
</dbReference>
<feature type="transmembrane region" description="Helical" evidence="14">
    <location>
        <begin position="9"/>
        <end position="28"/>
    </location>
</feature>
<evidence type="ECO:0000313" key="18">
    <source>
        <dbReference type="Proteomes" id="UP000070299"/>
    </source>
</evidence>
<evidence type="ECO:0000256" key="6">
    <source>
        <dbReference type="ARBA" id="ARBA00022679"/>
    </source>
</evidence>
<dbReference type="Pfam" id="PF00512">
    <property type="entry name" value="HisKA"/>
    <property type="match status" value="1"/>
</dbReference>
<feature type="transmembrane region" description="Helical" evidence="14">
    <location>
        <begin position="181"/>
        <end position="202"/>
    </location>
</feature>
<dbReference type="InterPro" id="IPR050398">
    <property type="entry name" value="HssS/ArlS-like"/>
</dbReference>
<dbReference type="SMART" id="SM00388">
    <property type="entry name" value="HisKA"/>
    <property type="match status" value="1"/>
</dbReference>
<dbReference type="EMBL" id="LSNE01000010">
    <property type="protein sequence ID" value="KXI27580.1"/>
    <property type="molecule type" value="Genomic_DNA"/>
</dbReference>
<evidence type="ECO:0000256" key="5">
    <source>
        <dbReference type="ARBA" id="ARBA00022553"/>
    </source>
</evidence>
<gene>
    <name evidence="17" type="ORF">AX660_01095</name>
</gene>
<dbReference type="PANTHER" id="PTHR45528">
    <property type="entry name" value="SENSOR HISTIDINE KINASE CPXA"/>
    <property type="match status" value="1"/>
</dbReference>
<evidence type="ECO:0000256" key="3">
    <source>
        <dbReference type="ARBA" id="ARBA00012438"/>
    </source>
</evidence>
<dbReference type="InterPro" id="IPR003661">
    <property type="entry name" value="HisK_dim/P_dom"/>
</dbReference>
<dbReference type="PANTHER" id="PTHR45528:SF1">
    <property type="entry name" value="SENSOR HISTIDINE KINASE CPXA"/>
    <property type="match status" value="1"/>
</dbReference>
<organism evidence="17 18">
    <name type="scientific">Paraglaciecola hydrolytica</name>
    <dbReference type="NCBI Taxonomy" id="1799789"/>
    <lineage>
        <taxon>Bacteria</taxon>
        <taxon>Pseudomonadati</taxon>
        <taxon>Pseudomonadota</taxon>
        <taxon>Gammaproteobacteria</taxon>
        <taxon>Alteromonadales</taxon>
        <taxon>Alteromonadaceae</taxon>
        <taxon>Paraglaciecola</taxon>
    </lineage>
</organism>
<dbReference type="OrthoDB" id="9804645at2"/>
<proteinExistence type="predicted"/>
<keyword evidence="7 14" id="KW-0812">Transmembrane</keyword>
<dbReference type="InterPro" id="IPR003660">
    <property type="entry name" value="HAMP_dom"/>
</dbReference>
<dbReference type="SUPFAM" id="SSF55874">
    <property type="entry name" value="ATPase domain of HSP90 chaperone/DNA topoisomerase II/histidine kinase"/>
    <property type="match status" value="1"/>
</dbReference>
<dbReference type="SMART" id="SM00387">
    <property type="entry name" value="HATPase_c"/>
    <property type="match status" value="1"/>
</dbReference>
<comment type="catalytic activity">
    <reaction evidence="1">
        <text>ATP + protein L-histidine = ADP + protein N-phospho-L-histidine.</text>
        <dbReference type="EC" id="2.7.13.3"/>
    </reaction>
</comment>
<evidence type="ECO:0000256" key="10">
    <source>
        <dbReference type="ARBA" id="ARBA00022840"/>
    </source>
</evidence>
<keyword evidence="10" id="KW-0067">ATP-binding</keyword>
<dbReference type="Pfam" id="PF02518">
    <property type="entry name" value="HATPase_c"/>
    <property type="match status" value="1"/>
</dbReference>
<evidence type="ECO:0000256" key="2">
    <source>
        <dbReference type="ARBA" id="ARBA00004651"/>
    </source>
</evidence>